<keyword evidence="6 9" id="KW-1133">Transmembrane helix</keyword>
<dbReference type="GO" id="GO:0005886">
    <property type="term" value="C:plasma membrane"/>
    <property type="evidence" value="ECO:0007669"/>
    <property type="project" value="UniProtKB-SubCell"/>
</dbReference>
<dbReference type="InterPro" id="IPR026034">
    <property type="entry name" value="MreD_proteobac"/>
</dbReference>
<evidence type="ECO:0000256" key="5">
    <source>
        <dbReference type="ARBA" id="ARBA00022960"/>
    </source>
</evidence>
<comment type="function">
    <text evidence="8">Involved in formation of the rod shape of the cell. May also contribute to regulation of formation of penicillin-binding proteins.</text>
</comment>
<dbReference type="PANTHER" id="PTHR37484:SF1">
    <property type="entry name" value="ROD SHAPE-DETERMINING PROTEIN MRED"/>
    <property type="match status" value="1"/>
</dbReference>
<dbReference type="AlphaFoldDB" id="A0A450RTD7"/>
<organism evidence="10">
    <name type="scientific">Candidatus Kentrum sp. DK</name>
    <dbReference type="NCBI Taxonomy" id="2126562"/>
    <lineage>
        <taxon>Bacteria</taxon>
        <taxon>Pseudomonadati</taxon>
        <taxon>Pseudomonadota</taxon>
        <taxon>Gammaproteobacteria</taxon>
        <taxon>Candidatus Kentrum</taxon>
    </lineage>
</organism>
<dbReference type="PIRSF" id="PIRSF018472">
    <property type="entry name" value="MreD_proteobac"/>
    <property type="match status" value="1"/>
</dbReference>
<protein>
    <recommendedName>
        <fullName evidence="8">Rod shape-determining protein MreD</fullName>
    </recommendedName>
</protein>
<dbReference type="NCBIfam" id="TIGR03426">
    <property type="entry name" value="shape_MreD"/>
    <property type="match status" value="1"/>
</dbReference>
<feature type="transmembrane region" description="Helical" evidence="9">
    <location>
        <begin position="12"/>
        <end position="31"/>
    </location>
</feature>
<dbReference type="EMBL" id="CAADEX010000001">
    <property type="protein sequence ID" value="VFJ42413.1"/>
    <property type="molecule type" value="Genomic_DNA"/>
</dbReference>
<evidence type="ECO:0000256" key="4">
    <source>
        <dbReference type="ARBA" id="ARBA00022692"/>
    </source>
</evidence>
<feature type="transmembrane region" description="Helical" evidence="9">
    <location>
        <begin position="68"/>
        <end position="96"/>
    </location>
</feature>
<evidence type="ECO:0000256" key="3">
    <source>
        <dbReference type="ARBA" id="ARBA00022475"/>
    </source>
</evidence>
<keyword evidence="8" id="KW-0997">Cell inner membrane</keyword>
<dbReference type="PANTHER" id="PTHR37484">
    <property type="entry name" value="ROD SHAPE-DETERMINING PROTEIN MRED"/>
    <property type="match status" value="1"/>
</dbReference>
<keyword evidence="7 8" id="KW-0472">Membrane</keyword>
<feature type="transmembrane region" description="Helical" evidence="9">
    <location>
        <begin position="139"/>
        <end position="160"/>
    </location>
</feature>
<evidence type="ECO:0000313" key="10">
    <source>
        <dbReference type="EMBL" id="VFJ42413.1"/>
    </source>
</evidence>
<evidence type="ECO:0000256" key="6">
    <source>
        <dbReference type="ARBA" id="ARBA00022989"/>
    </source>
</evidence>
<gene>
    <name evidence="10" type="ORF">BECKDK2373B_GA0170837_100136</name>
    <name evidence="11" type="ORF">BECKDK2373C_GA0170839_101145</name>
</gene>
<evidence type="ECO:0000256" key="2">
    <source>
        <dbReference type="ARBA" id="ARBA00007776"/>
    </source>
</evidence>
<evidence type="ECO:0000256" key="8">
    <source>
        <dbReference type="PIRNR" id="PIRNR018472"/>
    </source>
</evidence>
<evidence type="ECO:0000256" key="9">
    <source>
        <dbReference type="SAM" id="Phobius"/>
    </source>
</evidence>
<dbReference type="EMBL" id="CAADEY010000011">
    <property type="protein sequence ID" value="VFJ45471.1"/>
    <property type="molecule type" value="Genomic_DNA"/>
</dbReference>
<evidence type="ECO:0000313" key="11">
    <source>
        <dbReference type="EMBL" id="VFJ45471.1"/>
    </source>
</evidence>
<evidence type="ECO:0000256" key="7">
    <source>
        <dbReference type="ARBA" id="ARBA00023136"/>
    </source>
</evidence>
<dbReference type="GO" id="GO:0008360">
    <property type="term" value="P:regulation of cell shape"/>
    <property type="evidence" value="ECO:0007669"/>
    <property type="project" value="UniProtKB-UniRule"/>
</dbReference>
<comment type="subcellular location">
    <subcellularLocation>
        <location evidence="8">Cell inner membrane</location>
    </subcellularLocation>
    <subcellularLocation>
        <location evidence="1">Cell membrane</location>
        <topology evidence="1">Multi-pass membrane protein</topology>
    </subcellularLocation>
</comment>
<reference evidence="10" key="1">
    <citation type="submission" date="2019-02" db="EMBL/GenBank/DDBJ databases">
        <authorList>
            <person name="Gruber-Vodicka R. H."/>
            <person name="Seah K. B. B."/>
        </authorList>
    </citation>
    <scope>NUCLEOTIDE SEQUENCE</scope>
    <source>
        <strain evidence="11">BECK_DK161</strain>
        <strain evidence="10">BECK_DK47</strain>
    </source>
</reference>
<keyword evidence="4 9" id="KW-0812">Transmembrane</keyword>
<evidence type="ECO:0000256" key="1">
    <source>
        <dbReference type="ARBA" id="ARBA00004651"/>
    </source>
</evidence>
<feature type="transmembrane region" description="Helical" evidence="9">
    <location>
        <begin position="108"/>
        <end position="127"/>
    </location>
</feature>
<accession>A0A450RTD7</accession>
<keyword evidence="5 8" id="KW-0133">Cell shape</keyword>
<name>A0A450RTD7_9GAMM</name>
<dbReference type="InterPro" id="IPR007227">
    <property type="entry name" value="Cell_shape_determining_MreD"/>
</dbReference>
<dbReference type="Pfam" id="PF04093">
    <property type="entry name" value="MreD"/>
    <property type="match status" value="1"/>
</dbReference>
<sequence length="170" mass="18976">MRLSRNAREQSARHRGGGIIAISFVVVFLLAELPLPAWAVLWRPAWVAMVLIYWCLAIPGRIGMGIGWSAGLVLDILGGGLLGQHAMGLCIVAFIAGRFHHKIRVLPIWQHSIVLFGLITLYRFSVLSVSGIQGYPIPISAYFSPALTSMVLWPWVFVILRDLRQRYQVT</sequence>
<keyword evidence="3 8" id="KW-1003">Cell membrane</keyword>
<comment type="similarity">
    <text evidence="2 8">Belongs to the MreD family.</text>
</comment>
<proteinExistence type="inferred from homology"/>